<comment type="caution">
    <text evidence="1">The sequence shown here is derived from an EMBL/GenBank/DDBJ whole genome shotgun (WGS) entry which is preliminary data.</text>
</comment>
<gene>
    <name evidence="1" type="ORF">PQU95_18380</name>
</gene>
<name>A0ABT5J2V0_9NEIS</name>
<dbReference type="Proteomes" id="UP001219956">
    <property type="component" value="Unassembled WGS sequence"/>
</dbReference>
<protein>
    <submittedName>
        <fullName evidence="1">Uncharacterized protein</fullName>
    </submittedName>
</protein>
<evidence type="ECO:0000313" key="1">
    <source>
        <dbReference type="EMBL" id="MDC7719170.1"/>
    </source>
</evidence>
<accession>A0ABT5J2V0</accession>
<proteinExistence type="predicted"/>
<evidence type="ECO:0000313" key="2">
    <source>
        <dbReference type="Proteomes" id="UP001219956"/>
    </source>
</evidence>
<sequence>MKHVFRDDEMPLNYDEVKGYYITPDDYSERIALVDFFDNNFIVYFSFKADLNDEEESIYFGKLADFDKLVEYLDSI</sequence>
<dbReference type="RefSeq" id="WP_272753344.1">
    <property type="nucleotide sequence ID" value="NZ_JAQQLF010000037.1"/>
</dbReference>
<reference evidence="1 2" key="1">
    <citation type="submission" date="2023-01" db="EMBL/GenBank/DDBJ databases">
        <title>Novel species of the genus Vogesella isolated from rivers.</title>
        <authorList>
            <person name="Lu H."/>
        </authorList>
    </citation>
    <scope>NUCLEOTIDE SEQUENCE [LARGE SCALE GENOMIC DNA]</scope>
    <source>
        <strain evidence="1 2">DC21W</strain>
    </source>
</reference>
<organism evidence="1 2">
    <name type="scientific">Vogesella aquatica</name>
    <dbReference type="NCBI Taxonomy" id="2984206"/>
    <lineage>
        <taxon>Bacteria</taxon>
        <taxon>Pseudomonadati</taxon>
        <taxon>Pseudomonadota</taxon>
        <taxon>Betaproteobacteria</taxon>
        <taxon>Neisseriales</taxon>
        <taxon>Chromobacteriaceae</taxon>
        <taxon>Vogesella</taxon>
    </lineage>
</organism>
<keyword evidence="2" id="KW-1185">Reference proteome</keyword>
<dbReference type="EMBL" id="JAQQLF010000037">
    <property type="protein sequence ID" value="MDC7719170.1"/>
    <property type="molecule type" value="Genomic_DNA"/>
</dbReference>